<dbReference type="PROSITE" id="PS51194">
    <property type="entry name" value="HELICASE_CTER"/>
    <property type="match status" value="1"/>
</dbReference>
<dbReference type="InterPro" id="IPR027417">
    <property type="entry name" value="P-loop_NTPase"/>
</dbReference>
<dbReference type="Pfam" id="PF13959">
    <property type="entry name" value="CTE_SPB4"/>
    <property type="match status" value="1"/>
</dbReference>
<dbReference type="SMART" id="SM01178">
    <property type="entry name" value="DUF4217"/>
    <property type="match status" value="1"/>
</dbReference>
<keyword evidence="4 11" id="KW-0547">Nucleotide-binding</keyword>
<dbReference type="Gene3D" id="3.40.50.300">
    <property type="entry name" value="P-loop containing nucleotide triphosphate hydrolases"/>
    <property type="match status" value="2"/>
</dbReference>
<evidence type="ECO:0000256" key="12">
    <source>
        <dbReference type="SAM" id="MobiDB-lite"/>
    </source>
</evidence>
<dbReference type="GO" id="GO:0003723">
    <property type="term" value="F:RNA binding"/>
    <property type="evidence" value="ECO:0007669"/>
    <property type="project" value="UniProtKB-UniRule"/>
</dbReference>
<dbReference type="GO" id="GO:0005730">
    <property type="term" value="C:nucleolus"/>
    <property type="evidence" value="ECO:0007669"/>
    <property type="project" value="UniProtKB-SubCell"/>
</dbReference>
<dbReference type="OrthoDB" id="422663at2759"/>
<keyword evidence="5 11" id="KW-0378">Hydrolase</keyword>
<dbReference type="InterPro" id="IPR001650">
    <property type="entry name" value="Helicase_C-like"/>
</dbReference>
<dbReference type="InterPro" id="IPR025313">
    <property type="entry name" value="SPB4-like_CTE"/>
</dbReference>
<name>A0A4V1J3N1_9ASCO</name>
<feature type="region of interest" description="Disordered" evidence="12">
    <location>
        <begin position="657"/>
        <end position="677"/>
    </location>
</feature>
<organism evidence="16 17">
    <name type="scientific">Metschnikowia bicuspidata</name>
    <dbReference type="NCBI Taxonomy" id="27322"/>
    <lineage>
        <taxon>Eukaryota</taxon>
        <taxon>Fungi</taxon>
        <taxon>Dikarya</taxon>
        <taxon>Ascomycota</taxon>
        <taxon>Saccharomycotina</taxon>
        <taxon>Pichiomycetes</taxon>
        <taxon>Metschnikowiaceae</taxon>
        <taxon>Metschnikowia</taxon>
    </lineage>
</organism>
<reference evidence="17" key="1">
    <citation type="journal article" date="2018" name="Nat. Microbiol.">
        <title>Leveraging single-cell genomics to expand the fungal tree of life.</title>
        <authorList>
            <person name="Ahrendt S.R."/>
            <person name="Quandt C.A."/>
            <person name="Ciobanu D."/>
            <person name="Clum A."/>
            <person name="Salamov A."/>
            <person name="Andreopoulos B."/>
            <person name="Cheng J.F."/>
            <person name="Woyke T."/>
            <person name="Pelin A."/>
            <person name="Henrissat B."/>
            <person name="Reynolds N.K."/>
            <person name="Benny G.L."/>
            <person name="Smith M.E."/>
            <person name="James T.Y."/>
            <person name="Grigoriev I.V."/>
        </authorList>
    </citation>
    <scope>NUCLEOTIDE SEQUENCE [LARGE SCALE GENOMIC DNA]</scope>
    <source>
        <strain evidence="17">Baker2002</strain>
    </source>
</reference>
<keyword evidence="3" id="KW-0698">rRNA processing</keyword>
<dbReference type="InterPro" id="IPR014001">
    <property type="entry name" value="Helicase_ATP-bd"/>
</dbReference>
<dbReference type="EMBL" id="ML004430">
    <property type="protein sequence ID" value="RKP32639.1"/>
    <property type="molecule type" value="Genomic_DNA"/>
</dbReference>
<evidence type="ECO:0000313" key="16">
    <source>
        <dbReference type="EMBL" id="RKP32639.1"/>
    </source>
</evidence>
<feature type="region of interest" description="Disordered" evidence="12">
    <location>
        <begin position="39"/>
        <end position="76"/>
    </location>
</feature>
<dbReference type="SMART" id="SM00487">
    <property type="entry name" value="DEXDc"/>
    <property type="match status" value="1"/>
</dbReference>
<keyword evidence="2" id="KW-0690">Ribosome biogenesis</keyword>
<evidence type="ECO:0000259" key="14">
    <source>
        <dbReference type="PROSITE" id="PS51194"/>
    </source>
</evidence>
<feature type="domain" description="Helicase C-terminal" evidence="14">
    <location>
        <begin position="390"/>
        <end position="569"/>
    </location>
</feature>
<evidence type="ECO:0000256" key="4">
    <source>
        <dbReference type="ARBA" id="ARBA00022741"/>
    </source>
</evidence>
<evidence type="ECO:0000259" key="15">
    <source>
        <dbReference type="PROSITE" id="PS51195"/>
    </source>
</evidence>
<dbReference type="InterPro" id="IPR011545">
    <property type="entry name" value="DEAD/DEAH_box_helicase_dom"/>
</dbReference>
<dbReference type="GO" id="GO:0005524">
    <property type="term" value="F:ATP binding"/>
    <property type="evidence" value="ECO:0007669"/>
    <property type="project" value="UniProtKB-UniRule"/>
</dbReference>
<dbReference type="Pfam" id="PF00271">
    <property type="entry name" value="Helicase_C"/>
    <property type="match status" value="1"/>
</dbReference>
<dbReference type="GO" id="GO:0016787">
    <property type="term" value="F:hydrolase activity"/>
    <property type="evidence" value="ECO:0007669"/>
    <property type="project" value="UniProtKB-KW"/>
</dbReference>
<keyword evidence="7 11" id="KW-0067">ATP-binding</keyword>
<dbReference type="Pfam" id="PF00270">
    <property type="entry name" value="DEAD"/>
    <property type="match status" value="1"/>
</dbReference>
<dbReference type="EC" id="3.6.4.13" evidence="11"/>
<evidence type="ECO:0000256" key="9">
    <source>
        <dbReference type="ARBA" id="ARBA00023242"/>
    </source>
</evidence>
<dbReference type="InterPro" id="IPR014014">
    <property type="entry name" value="RNA_helicase_DEAD_Q_motif"/>
</dbReference>
<comment type="catalytic activity">
    <reaction evidence="11">
        <text>ATP + H2O = ADP + phosphate + H(+)</text>
        <dbReference type="Rhea" id="RHEA:13065"/>
        <dbReference type="ChEBI" id="CHEBI:15377"/>
        <dbReference type="ChEBI" id="CHEBI:15378"/>
        <dbReference type="ChEBI" id="CHEBI:30616"/>
        <dbReference type="ChEBI" id="CHEBI:43474"/>
        <dbReference type="ChEBI" id="CHEBI:456216"/>
        <dbReference type="EC" id="3.6.4.13"/>
    </reaction>
</comment>
<dbReference type="CDD" id="cd18787">
    <property type="entry name" value="SF2_C_DEAD"/>
    <property type="match status" value="1"/>
</dbReference>
<evidence type="ECO:0000259" key="13">
    <source>
        <dbReference type="PROSITE" id="PS51192"/>
    </source>
</evidence>
<evidence type="ECO:0000256" key="2">
    <source>
        <dbReference type="ARBA" id="ARBA00022517"/>
    </source>
</evidence>
<keyword evidence="9" id="KW-0539">Nucleus</keyword>
<dbReference type="SMART" id="SM00490">
    <property type="entry name" value="HELICc"/>
    <property type="match status" value="1"/>
</dbReference>
<keyword evidence="17" id="KW-1185">Reference proteome</keyword>
<keyword evidence="6 11" id="KW-0347">Helicase</keyword>
<evidence type="ECO:0000256" key="8">
    <source>
        <dbReference type="ARBA" id="ARBA00022884"/>
    </source>
</evidence>
<dbReference type="SUPFAM" id="SSF52540">
    <property type="entry name" value="P-loop containing nucleoside triphosphate hydrolases"/>
    <property type="match status" value="2"/>
</dbReference>
<feature type="domain" description="Helicase ATP-binding" evidence="13">
    <location>
        <begin position="168"/>
        <end position="359"/>
    </location>
</feature>
<sequence length="695" mass="77139">MEDDGLILNIAPSDGRVAPKAAPQPVLSWRERRAQKLQLYTPKAGANAVAVAPRQRERKRPHGRDAEKPQKRLHTEDYAENKCVRFSETSGEKGGINKTYVSSLFTSQTTTPSLEVTTEEKVAHQPSNAVLQDDTTFSGLGLSERLADHLTRAMKYVVPTKVQRAVVPHMLDLQQDLFVKAQTGSGKTLAFVLPIVLRLMLQPEPATRRSGLFAMILTPTRELAVQIHAVLETVLRCHHHLVPGVVVGGEKKKSEKARIRKGVNILVATPGRLADHLENTSSLDVSQVRWLVLDEGDRLVELGFQDTITKITDYLAMHSKADASWPQLPSRRVNVLCSATMPDDVKQFGSTILDRPTMVSVDRESEINATAPDQLLLKVLTVPPKLRLVTLAACLKNVPLQSDVSRSVVFFSCANSVDHHFDVGTKYDQIAPRSETVCSSAPQINNNTVVFRLHGSLSQQLRYATILAFLANSSANHNKHLVLLCTDVASRGLDIPNITNVVECDPPFTVQDHLHRIGRSARLGREGEATLFLLPGEEEGYVDGKLRVVHPKEGSLRIVNYESVLQKGFSEKGASAASAKEPRAKLGKWDLHATTWQLEVERWLLEDAAALEKASNAFVSHVRAYATHISLERMYFNVKTLHLGHLAKAFGLRETPKKLGKQTGDHDAKKKEDPRKKMLRMARLTEKARASEFNY</sequence>
<evidence type="ECO:0000256" key="6">
    <source>
        <dbReference type="ARBA" id="ARBA00022806"/>
    </source>
</evidence>
<evidence type="ECO:0000313" key="17">
    <source>
        <dbReference type="Proteomes" id="UP000268321"/>
    </source>
</evidence>
<dbReference type="GO" id="GO:0006364">
    <property type="term" value="P:rRNA processing"/>
    <property type="evidence" value="ECO:0007669"/>
    <property type="project" value="UniProtKB-KW"/>
</dbReference>
<accession>A0A4V1J3N1</accession>
<evidence type="ECO:0000256" key="7">
    <source>
        <dbReference type="ARBA" id="ARBA00022840"/>
    </source>
</evidence>
<comment type="function">
    <text evidence="11">RNA helicase.</text>
</comment>
<feature type="short sequence motif" description="Q motif" evidence="10">
    <location>
        <begin position="135"/>
        <end position="164"/>
    </location>
</feature>
<proteinExistence type="inferred from homology"/>
<evidence type="ECO:0000256" key="5">
    <source>
        <dbReference type="ARBA" id="ARBA00022801"/>
    </source>
</evidence>
<dbReference type="Proteomes" id="UP000268321">
    <property type="component" value="Unassembled WGS sequence"/>
</dbReference>
<feature type="domain" description="DEAD-box RNA helicase Q" evidence="15">
    <location>
        <begin position="135"/>
        <end position="164"/>
    </location>
</feature>
<evidence type="ECO:0000256" key="11">
    <source>
        <dbReference type="RuleBase" id="RU365068"/>
    </source>
</evidence>
<evidence type="ECO:0000256" key="10">
    <source>
        <dbReference type="PROSITE-ProRule" id="PRU00552"/>
    </source>
</evidence>
<dbReference type="PANTHER" id="PTHR24031">
    <property type="entry name" value="RNA HELICASE"/>
    <property type="match status" value="1"/>
</dbReference>
<keyword evidence="8 11" id="KW-0694">RNA-binding</keyword>
<dbReference type="GO" id="GO:0003724">
    <property type="term" value="F:RNA helicase activity"/>
    <property type="evidence" value="ECO:0007669"/>
    <property type="project" value="UniProtKB-EC"/>
</dbReference>
<feature type="compositionally biased region" description="Basic and acidic residues" evidence="12">
    <location>
        <begin position="663"/>
        <end position="676"/>
    </location>
</feature>
<comment type="domain">
    <text evidence="11">The Q motif is unique to and characteristic of the DEAD box family of RNA helicases and controls ATP binding and hydrolysis.</text>
</comment>
<evidence type="ECO:0000256" key="3">
    <source>
        <dbReference type="ARBA" id="ARBA00022552"/>
    </source>
</evidence>
<dbReference type="PROSITE" id="PS51192">
    <property type="entry name" value="HELICASE_ATP_BIND_1"/>
    <property type="match status" value="1"/>
</dbReference>
<gene>
    <name evidence="16" type="ORF">METBISCDRAFT_11884</name>
</gene>
<comment type="subcellular location">
    <subcellularLocation>
        <location evidence="1">Nucleus</location>
        <location evidence="1">Nucleolus</location>
    </subcellularLocation>
</comment>
<comment type="similarity">
    <text evidence="11">Belongs to the DEAD box helicase family.</text>
</comment>
<feature type="compositionally biased region" description="Basic and acidic residues" evidence="12">
    <location>
        <begin position="63"/>
        <end position="76"/>
    </location>
</feature>
<dbReference type="PROSITE" id="PS51195">
    <property type="entry name" value="Q_MOTIF"/>
    <property type="match status" value="1"/>
</dbReference>
<protein>
    <recommendedName>
        <fullName evidence="11">ATP-dependent RNA helicase</fullName>
        <ecNumber evidence="11">3.6.4.13</ecNumber>
    </recommendedName>
</protein>
<evidence type="ECO:0000256" key="1">
    <source>
        <dbReference type="ARBA" id="ARBA00004604"/>
    </source>
</evidence>
<dbReference type="AlphaFoldDB" id="A0A4V1J3N1"/>